<feature type="region of interest" description="Disordered" evidence="1">
    <location>
        <begin position="1"/>
        <end position="20"/>
    </location>
</feature>
<feature type="compositionally biased region" description="Polar residues" evidence="1">
    <location>
        <begin position="1"/>
        <end position="19"/>
    </location>
</feature>
<protein>
    <submittedName>
        <fullName evidence="2">Uncharacterized protein</fullName>
    </submittedName>
</protein>
<dbReference type="EMBL" id="KN837268">
    <property type="protein sequence ID" value="KIJ30153.1"/>
    <property type="molecule type" value="Genomic_DNA"/>
</dbReference>
<keyword evidence="3" id="KW-1185">Reference proteome</keyword>
<proteinExistence type="predicted"/>
<gene>
    <name evidence="2" type="ORF">M422DRAFT_268399</name>
</gene>
<evidence type="ECO:0000313" key="3">
    <source>
        <dbReference type="Proteomes" id="UP000054279"/>
    </source>
</evidence>
<evidence type="ECO:0000313" key="2">
    <source>
        <dbReference type="EMBL" id="KIJ30153.1"/>
    </source>
</evidence>
<feature type="compositionally biased region" description="Acidic residues" evidence="1">
    <location>
        <begin position="475"/>
        <end position="484"/>
    </location>
</feature>
<evidence type="ECO:0000256" key="1">
    <source>
        <dbReference type="SAM" id="MobiDB-lite"/>
    </source>
</evidence>
<sequence length="557" mass="62730">MDDEQNTQMQVDSSTSPMSAIQAFKTDPSTEWVIEYAPGFIAIKHKMGCSICNASTLHCMTAKQAYEIRLAEKDISEAIADTWPELTRYQDNYYCLLEDYNVLKESTQAAEEKAEEPTIKNLDDQVHSLEKKLHETKDNSDELFNCEELILENKHLQREIDYYIGRARYSLYGKDSHWAIKHGYCISDIPASDGEDDDGDLVDLPIQPEEIPQDVPLCPPPRLAHPAIGPTWNDSKVIREAGIPAIGGSHLPIKQKSIIADPPTSITESTLRGASDWVMESDVHDTEMCKLYVKSKALQPHERSLDHTAAIFRIDEYAKSLLGLPKILVVNHNDPDWMTDVIQSFNTNPSRIPRNLRMEGLHVNIDDADVWYWLNLIKPKYRAAEAEVLLQFIFSTPLRGIPYIATKSSITFTYWLGCDAGVTPDFAREKLEPYFLWANEIASLKGGPLNQFCVHEDLLPLVREIPFYIPPDVGEPMDQDESDPEPAPSQSTAGSSSLADRLDYGEESVFSQPPVDARDLQECISYFDSLVPKGTACESTAEITEKLTHDLYADNLE</sequence>
<dbReference type="AlphaFoldDB" id="A0A0C9TK88"/>
<accession>A0A0C9TK88</accession>
<dbReference type="Proteomes" id="UP000054279">
    <property type="component" value="Unassembled WGS sequence"/>
</dbReference>
<feature type="compositionally biased region" description="Polar residues" evidence="1">
    <location>
        <begin position="488"/>
        <end position="498"/>
    </location>
</feature>
<organism evidence="2 3">
    <name type="scientific">Sphaerobolus stellatus (strain SS14)</name>
    <dbReference type="NCBI Taxonomy" id="990650"/>
    <lineage>
        <taxon>Eukaryota</taxon>
        <taxon>Fungi</taxon>
        <taxon>Dikarya</taxon>
        <taxon>Basidiomycota</taxon>
        <taxon>Agaricomycotina</taxon>
        <taxon>Agaricomycetes</taxon>
        <taxon>Phallomycetidae</taxon>
        <taxon>Geastrales</taxon>
        <taxon>Sphaerobolaceae</taxon>
        <taxon>Sphaerobolus</taxon>
    </lineage>
</organism>
<reference evidence="2 3" key="1">
    <citation type="submission" date="2014-06" db="EMBL/GenBank/DDBJ databases">
        <title>Evolutionary Origins and Diversification of the Mycorrhizal Mutualists.</title>
        <authorList>
            <consortium name="DOE Joint Genome Institute"/>
            <consortium name="Mycorrhizal Genomics Consortium"/>
            <person name="Kohler A."/>
            <person name="Kuo A."/>
            <person name="Nagy L.G."/>
            <person name="Floudas D."/>
            <person name="Copeland A."/>
            <person name="Barry K.W."/>
            <person name="Cichocki N."/>
            <person name="Veneault-Fourrey C."/>
            <person name="LaButti K."/>
            <person name="Lindquist E.A."/>
            <person name="Lipzen A."/>
            <person name="Lundell T."/>
            <person name="Morin E."/>
            <person name="Murat C."/>
            <person name="Riley R."/>
            <person name="Ohm R."/>
            <person name="Sun H."/>
            <person name="Tunlid A."/>
            <person name="Henrissat B."/>
            <person name="Grigoriev I.V."/>
            <person name="Hibbett D.S."/>
            <person name="Martin F."/>
        </authorList>
    </citation>
    <scope>NUCLEOTIDE SEQUENCE [LARGE SCALE GENOMIC DNA]</scope>
    <source>
        <strain evidence="2 3">SS14</strain>
    </source>
</reference>
<feature type="region of interest" description="Disordered" evidence="1">
    <location>
        <begin position="472"/>
        <end position="498"/>
    </location>
</feature>
<dbReference type="HOGENOM" id="CLU_037456_0_0_1"/>
<name>A0A0C9TK88_SPHS4</name>